<dbReference type="GO" id="GO:0010154">
    <property type="term" value="P:fruit development"/>
    <property type="evidence" value="ECO:0007669"/>
    <property type="project" value="UniProtKB-ARBA"/>
</dbReference>
<evidence type="ECO:0000256" key="10">
    <source>
        <dbReference type="ARBA" id="ARBA00023221"/>
    </source>
</evidence>
<evidence type="ECO:0000256" key="11">
    <source>
        <dbReference type="SAM" id="MobiDB-lite"/>
    </source>
</evidence>
<name>H2BPZ4_LOTJA</name>
<comment type="similarity">
    <text evidence="1">Belongs to the glycosyltransferase 28 family.</text>
</comment>
<dbReference type="SUPFAM" id="SSF53756">
    <property type="entry name" value="UDP-Glycosyltransferase/glycogen phosphorylase"/>
    <property type="match status" value="1"/>
</dbReference>
<feature type="domain" description="Erythromycin biosynthesis protein CIII-like C-terminal" evidence="13">
    <location>
        <begin position="480"/>
        <end position="581"/>
    </location>
</feature>
<dbReference type="OrthoDB" id="5835829at2759"/>
<organism evidence="14">
    <name type="scientific">Lotus japonicus</name>
    <name type="common">Lotus corniculatus var. japonicus</name>
    <dbReference type="NCBI Taxonomy" id="34305"/>
    <lineage>
        <taxon>Eukaryota</taxon>
        <taxon>Viridiplantae</taxon>
        <taxon>Streptophyta</taxon>
        <taxon>Embryophyta</taxon>
        <taxon>Tracheophyta</taxon>
        <taxon>Spermatophyta</taxon>
        <taxon>Magnoliopsida</taxon>
        <taxon>eudicotyledons</taxon>
        <taxon>Gunneridae</taxon>
        <taxon>Pentapetalae</taxon>
        <taxon>rosids</taxon>
        <taxon>fabids</taxon>
        <taxon>Fabales</taxon>
        <taxon>Fabaceae</taxon>
        <taxon>Papilionoideae</taxon>
        <taxon>50 kb inversion clade</taxon>
        <taxon>NPAAA clade</taxon>
        <taxon>Hologalegina</taxon>
        <taxon>robinioid clade</taxon>
        <taxon>Loteae</taxon>
        <taxon>Lotus</taxon>
    </lineage>
</organism>
<keyword evidence="5 14" id="KW-0808">Transferase</keyword>
<keyword evidence="10" id="KW-0753">Steroid metabolism</keyword>
<dbReference type="EMBL" id="JF912509">
    <property type="protein sequence ID" value="AEX55299.1"/>
    <property type="molecule type" value="Genomic_DNA"/>
</dbReference>
<dbReference type="EC" id="2.4.1.173" evidence="2"/>
<evidence type="ECO:0000256" key="2">
    <source>
        <dbReference type="ARBA" id="ARBA00012650"/>
    </source>
</evidence>
<dbReference type="GO" id="GO:0009791">
    <property type="term" value="P:post-embryonic development"/>
    <property type="evidence" value="ECO:0007669"/>
    <property type="project" value="UniProtKB-ARBA"/>
</dbReference>
<keyword evidence="9" id="KW-1207">Sterol metabolism</keyword>
<dbReference type="InterPro" id="IPR050426">
    <property type="entry name" value="Glycosyltransferase_28"/>
</dbReference>
<dbReference type="GO" id="GO:0016906">
    <property type="term" value="F:sterol 3-beta-glucosyltransferase activity"/>
    <property type="evidence" value="ECO:0007669"/>
    <property type="project" value="UniProtKB-EC"/>
</dbReference>
<dbReference type="FunFam" id="3.40.50.2000:FF:000030">
    <property type="entry name" value="Sterol 3-beta-glucosyltransferase UGT80A2"/>
    <property type="match status" value="1"/>
</dbReference>
<dbReference type="CDD" id="cd03784">
    <property type="entry name" value="GT1_Gtf-like"/>
    <property type="match status" value="1"/>
</dbReference>
<keyword evidence="4 14" id="KW-0328">Glycosyltransferase</keyword>
<evidence type="ECO:0000256" key="4">
    <source>
        <dbReference type="ARBA" id="ARBA00022676"/>
    </source>
</evidence>
<dbReference type="GO" id="GO:0005975">
    <property type="term" value="P:carbohydrate metabolic process"/>
    <property type="evidence" value="ECO:0007669"/>
    <property type="project" value="InterPro"/>
</dbReference>
<feature type="region of interest" description="Disordered" evidence="11">
    <location>
        <begin position="1"/>
        <end position="105"/>
    </location>
</feature>
<evidence type="ECO:0000313" key="14">
    <source>
        <dbReference type="EMBL" id="AEX55299.1"/>
    </source>
</evidence>
<dbReference type="Pfam" id="PF06722">
    <property type="entry name" value="EryCIII-like_C"/>
    <property type="match status" value="1"/>
</dbReference>
<evidence type="ECO:0000256" key="1">
    <source>
        <dbReference type="ARBA" id="ARBA00006962"/>
    </source>
</evidence>
<dbReference type="FunFam" id="3.40.50.2000:FF:000009">
    <property type="entry name" value="Sterol 3-beta-glucosyltransferase UGT80A2"/>
    <property type="match status" value="1"/>
</dbReference>
<keyword evidence="3" id="KW-0444">Lipid biosynthesis</keyword>
<evidence type="ECO:0000256" key="9">
    <source>
        <dbReference type="ARBA" id="ARBA00023166"/>
    </source>
</evidence>
<protein>
    <recommendedName>
        <fullName evidence="2">sterol 3beta-glucosyltransferase</fullName>
        <ecNumber evidence="2">2.4.1.173</ecNumber>
    </recommendedName>
</protein>
<evidence type="ECO:0000256" key="6">
    <source>
        <dbReference type="ARBA" id="ARBA00022955"/>
    </source>
</evidence>
<gene>
    <name evidence="14" type="primary">SGT1</name>
</gene>
<keyword evidence="8" id="KW-0443">Lipid metabolism</keyword>
<keyword evidence="6" id="KW-0752">Steroid biosynthesis</keyword>
<dbReference type="PANTHER" id="PTHR48050:SF13">
    <property type="entry name" value="STEROL 3-BETA-GLUCOSYLTRANSFERASE UGT80A2"/>
    <property type="match status" value="1"/>
</dbReference>
<evidence type="ECO:0000259" key="12">
    <source>
        <dbReference type="Pfam" id="PF03033"/>
    </source>
</evidence>
<feature type="compositionally biased region" description="Low complexity" evidence="11">
    <location>
        <begin position="49"/>
        <end position="65"/>
    </location>
</feature>
<feature type="domain" description="Glycosyltransferase family 28 N-terminal" evidence="12">
    <location>
        <begin position="181"/>
        <end position="324"/>
    </location>
</feature>
<dbReference type="PANTHER" id="PTHR48050">
    <property type="entry name" value="STEROL 3-BETA-GLUCOSYLTRANSFERASE"/>
    <property type="match status" value="1"/>
</dbReference>
<dbReference type="Gene3D" id="3.40.50.2000">
    <property type="entry name" value="Glycogen Phosphorylase B"/>
    <property type="match status" value="2"/>
</dbReference>
<evidence type="ECO:0000256" key="5">
    <source>
        <dbReference type="ARBA" id="ARBA00022679"/>
    </source>
</evidence>
<dbReference type="InterPro" id="IPR010610">
    <property type="entry name" value="EryCIII-like_C"/>
</dbReference>
<sequence length="624" mass="68262">MADLPENRRRSSSSSSSSSDLSVRVERELGDGNNGSTGKDVEEKSDAVGNGDSIDNCGSSSSVSGIPGGLPKVTTLPPDISHGDKSESSPSNFKLEKSKTERHRHLRPGDAAQIFNDKIPVQEKLKLLNRIATVKDDGTVEFEVPGDVEPEAFGARSKHVNNVVDGSLDATDLHYIPPLNIVMLIVGTRGDVQPFVAIGKRLQDYGHRVRLATHSNFKEFVLTAGLEFYPLGGDPKVLAGYMVKNKGFLPSGPSEIPVQRNQMKEIINSLLSACKDSDLDSGVDFKADAIIANPPAYGHTHVAEALKIPIHIFFTMPWTPTAEFPHPLSRVKQPAGYRLSYQIVDSLIWLGIRDMINDLRKKRLKLRPVTYLSGSQGSDTDIPHAYIWSPHLVPKPKDWGPKIDVVGFCFLDLASNFEPPETLVKWLEDGDKPIYIGFGSLPVQEPKKMTEIIVEALETTGQRGIINKGWGGLGNLAEPKDNIYLLDNIPHDWLFLHCKAVVHHGGAGTTAAGLKAACPTTIVPFFGDQPFWGDRVHDRGVGPPPIPVDEFSLPKLVNAINFMLDPKVKERAIELAKAMENEDGVTGAVKAFFKQLPQTRNKTEPDQQPLPSSVFSISRCFGCS</sequence>
<dbReference type="InterPro" id="IPR002213">
    <property type="entry name" value="UDP_glucos_trans"/>
</dbReference>
<evidence type="ECO:0000256" key="7">
    <source>
        <dbReference type="ARBA" id="ARBA00023011"/>
    </source>
</evidence>
<keyword evidence="7" id="KW-0756">Sterol biosynthesis</keyword>
<reference evidence="14" key="1">
    <citation type="submission" date="2011-05" db="EMBL/GenBank/DDBJ databases">
        <authorList>
            <person name="Kriegs B."/>
            <person name="Wewer V."/>
            <person name="Doermann P."/>
        </authorList>
    </citation>
    <scope>NUCLEOTIDE SEQUENCE</scope>
</reference>
<proteinExistence type="inferred from homology"/>
<evidence type="ECO:0000256" key="8">
    <source>
        <dbReference type="ARBA" id="ARBA00023098"/>
    </source>
</evidence>
<dbReference type="GO" id="GO:0016126">
    <property type="term" value="P:sterol biosynthetic process"/>
    <property type="evidence" value="ECO:0007669"/>
    <property type="project" value="UniProtKB-KW"/>
</dbReference>
<dbReference type="Pfam" id="PF03033">
    <property type="entry name" value="Glyco_transf_28"/>
    <property type="match status" value="1"/>
</dbReference>
<accession>H2BPZ4</accession>
<dbReference type="InterPro" id="IPR004276">
    <property type="entry name" value="GlycoTrans_28_N"/>
</dbReference>
<evidence type="ECO:0000256" key="3">
    <source>
        <dbReference type="ARBA" id="ARBA00022516"/>
    </source>
</evidence>
<dbReference type="AlphaFoldDB" id="H2BPZ4"/>
<evidence type="ECO:0000259" key="13">
    <source>
        <dbReference type="Pfam" id="PF06722"/>
    </source>
</evidence>